<gene>
    <name evidence="3" type="ORF">ACFQMF_06195</name>
</gene>
<reference evidence="3 4" key="1">
    <citation type="journal article" date="2019" name="Int. J. Syst. Evol. Microbiol.">
        <title>The Global Catalogue of Microorganisms (GCM) 10K type strain sequencing project: providing services to taxonomists for standard genome sequencing and annotation.</title>
        <authorList>
            <consortium name="The Broad Institute Genomics Platform"/>
            <consortium name="The Broad Institute Genome Sequencing Center for Infectious Disease"/>
            <person name="Wu L."/>
            <person name="Ma J."/>
        </authorList>
    </citation>
    <scope>NUCLEOTIDE SEQUENCE [LARGE SCALE GENOMIC DNA]</scope>
    <source>
        <strain evidence="3 4">CGMCC 1.12554</strain>
    </source>
</reference>
<keyword evidence="4" id="KW-1185">Reference proteome</keyword>
<comment type="similarity">
    <text evidence="1">Belongs to the sulfatase family.</text>
</comment>
<dbReference type="EMBL" id="JBHTBL010000004">
    <property type="protein sequence ID" value="MFC7324171.1"/>
    <property type="molecule type" value="Genomic_DNA"/>
</dbReference>
<evidence type="ECO:0000313" key="4">
    <source>
        <dbReference type="Proteomes" id="UP001596545"/>
    </source>
</evidence>
<dbReference type="InterPro" id="IPR000917">
    <property type="entry name" value="Sulfatase_N"/>
</dbReference>
<dbReference type="CDD" id="cd16148">
    <property type="entry name" value="sulfatase_like"/>
    <property type="match status" value="1"/>
</dbReference>
<dbReference type="RefSeq" id="WP_379791709.1">
    <property type="nucleotide sequence ID" value="NZ_JBHTBL010000004.1"/>
</dbReference>
<dbReference type="Gene3D" id="3.40.720.10">
    <property type="entry name" value="Alkaline Phosphatase, subunit A"/>
    <property type="match status" value="1"/>
</dbReference>
<protein>
    <submittedName>
        <fullName evidence="3">Sulfatase</fullName>
    </submittedName>
</protein>
<evidence type="ECO:0000259" key="2">
    <source>
        <dbReference type="Pfam" id="PF00884"/>
    </source>
</evidence>
<feature type="domain" description="Sulfatase N-terminal" evidence="2">
    <location>
        <begin position="28"/>
        <end position="328"/>
    </location>
</feature>
<dbReference type="PANTHER" id="PTHR42693:SF33">
    <property type="entry name" value="ARYLSULFATASE"/>
    <property type="match status" value="1"/>
</dbReference>
<proteinExistence type="inferred from homology"/>
<evidence type="ECO:0000256" key="1">
    <source>
        <dbReference type="ARBA" id="ARBA00008779"/>
    </source>
</evidence>
<dbReference type="InterPro" id="IPR017850">
    <property type="entry name" value="Alkaline_phosphatase_core_sf"/>
</dbReference>
<dbReference type="AlphaFoldDB" id="A0ABD6AIQ0"/>
<evidence type="ECO:0000313" key="3">
    <source>
        <dbReference type="EMBL" id="MFC7324171.1"/>
    </source>
</evidence>
<dbReference type="Proteomes" id="UP001596545">
    <property type="component" value="Unassembled WGS sequence"/>
</dbReference>
<organism evidence="3 4">
    <name type="scientific">Halorubrum rutilum</name>
    <dbReference type="NCBI Taxonomy" id="1364933"/>
    <lineage>
        <taxon>Archaea</taxon>
        <taxon>Methanobacteriati</taxon>
        <taxon>Methanobacteriota</taxon>
        <taxon>Stenosarchaea group</taxon>
        <taxon>Halobacteria</taxon>
        <taxon>Halobacteriales</taxon>
        <taxon>Haloferacaceae</taxon>
        <taxon>Halorubrum</taxon>
    </lineage>
</organism>
<dbReference type="Pfam" id="PF00884">
    <property type="entry name" value="Sulfatase"/>
    <property type="match status" value="1"/>
</dbReference>
<comment type="caution">
    <text evidence="3">The sequence shown here is derived from an EMBL/GenBank/DDBJ whole genome shotgun (WGS) entry which is preliminary data.</text>
</comment>
<dbReference type="InterPro" id="IPR050738">
    <property type="entry name" value="Sulfatase"/>
</dbReference>
<sequence>MDLKHRVGHRLRRRDRAVEFEATATDPRNVLVVVVDCLRADHVSGFGHDRATTPTLDGFDAGAFSNAKAASTWTFPSVSSLLSGRYPHQHGARFDSDPRNLSAEEFPQRMRRDVATVPDLLGAVGYDTGMLTAIPMAEKAVGDRFEDVSVRYTPATERVAAAREWIADRDRWFCYLHLGDPHVPLDIPDEHRTTFDVPEIDGIDDWRFRETTDGEGFDAYRDAKLRAYDAAVRGTDDALRELLATLDDDTVVAICGDHGEAFWDHPQLERRLNDDPRGYYATDHGHSVFEELARVPLWIRAPNVDRTASDLPVSLVDVAPTVFSALGIDPPEAIAGRPLSEPSNGRTLLCEEIAYGYNQRAAWLDGQKAITVPETDDTLAFKLDTYLEEEPLNAVPRDLEDVLASFGTGVEGAGQMDLDGDTRDRLEELGYLE</sequence>
<dbReference type="SUPFAM" id="SSF53649">
    <property type="entry name" value="Alkaline phosphatase-like"/>
    <property type="match status" value="1"/>
</dbReference>
<accession>A0ABD6AIQ0</accession>
<name>A0ABD6AIQ0_9EURY</name>
<dbReference type="PANTHER" id="PTHR42693">
    <property type="entry name" value="ARYLSULFATASE FAMILY MEMBER"/>
    <property type="match status" value="1"/>
</dbReference>